<dbReference type="EMBL" id="BMKB01000006">
    <property type="protein sequence ID" value="GGA59773.1"/>
    <property type="molecule type" value="Genomic_DNA"/>
</dbReference>
<comment type="caution">
    <text evidence="2">The sequence shown here is derived from an EMBL/GenBank/DDBJ whole genome shotgun (WGS) entry which is preliminary data.</text>
</comment>
<name>A0A916W1J8_9HYPH</name>
<evidence type="ECO:0000313" key="3">
    <source>
        <dbReference type="Proteomes" id="UP000596977"/>
    </source>
</evidence>
<dbReference type="AlphaFoldDB" id="A0A916W1J8"/>
<proteinExistence type="predicted"/>
<gene>
    <name evidence="2" type="ORF">GCM10011499_32430</name>
</gene>
<evidence type="ECO:0000313" key="2">
    <source>
        <dbReference type="EMBL" id="GGA59773.1"/>
    </source>
</evidence>
<organism evidence="2 3">
    <name type="scientific">Pelagibacterium lentulum</name>
    <dbReference type="NCBI Taxonomy" id="2029865"/>
    <lineage>
        <taxon>Bacteria</taxon>
        <taxon>Pseudomonadati</taxon>
        <taxon>Pseudomonadota</taxon>
        <taxon>Alphaproteobacteria</taxon>
        <taxon>Hyphomicrobiales</taxon>
        <taxon>Devosiaceae</taxon>
        <taxon>Pelagibacterium</taxon>
    </lineage>
</organism>
<keyword evidence="3" id="KW-1185">Reference proteome</keyword>
<sequence>MRLDTIALVIIVIFGVLWLAIWITGLLTAIPFGIFGLGFIAIALGLLIMVIYQRLTNAEDDYYDKNIDQ</sequence>
<keyword evidence="1" id="KW-0812">Transmembrane</keyword>
<dbReference type="Proteomes" id="UP000596977">
    <property type="component" value="Unassembled WGS sequence"/>
</dbReference>
<feature type="transmembrane region" description="Helical" evidence="1">
    <location>
        <begin position="5"/>
        <end position="23"/>
    </location>
</feature>
<accession>A0A916W1J8</accession>
<keyword evidence="1" id="KW-0472">Membrane</keyword>
<evidence type="ECO:0000256" key="1">
    <source>
        <dbReference type="SAM" id="Phobius"/>
    </source>
</evidence>
<keyword evidence="1" id="KW-1133">Transmembrane helix</keyword>
<feature type="transmembrane region" description="Helical" evidence="1">
    <location>
        <begin position="29"/>
        <end position="52"/>
    </location>
</feature>
<protein>
    <submittedName>
        <fullName evidence="2">Uncharacterized protein</fullName>
    </submittedName>
</protein>
<dbReference type="RefSeq" id="WP_127070805.1">
    <property type="nucleotide sequence ID" value="NZ_BMKB01000006.1"/>
</dbReference>
<reference evidence="2 3" key="1">
    <citation type="journal article" date="2014" name="Int. J. Syst. Evol. Microbiol.">
        <title>Complete genome sequence of Corynebacterium casei LMG S-19264T (=DSM 44701T), isolated from a smear-ripened cheese.</title>
        <authorList>
            <consortium name="US DOE Joint Genome Institute (JGI-PGF)"/>
            <person name="Walter F."/>
            <person name="Albersmeier A."/>
            <person name="Kalinowski J."/>
            <person name="Ruckert C."/>
        </authorList>
    </citation>
    <scope>NUCLEOTIDE SEQUENCE [LARGE SCALE GENOMIC DNA]</scope>
    <source>
        <strain evidence="2 3">CGMCC 1.15896</strain>
    </source>
</reference>